<accession>K2SNH8</accession>
<organism evidence="2 3">
    <name type="scientific">Macrophomina phaseolina (strain MS6)</name>
    <name type="common">Charcoal rot fungus</name>
    <dbReference type="NCBI Taxonomy" id="1126212"/>
    <lineage>
        <taxon>Eukaryota</taxon>
        <taxon>Fungi</taxon>
        <taxon>Dikarya</taxon>
        <taxon>Ascomycota</taxon>
        <taxon>Pezizomycotina</taxon>
        <taxon>Dothideomycetes</taxon>
        <taxon>Dothideomycetes incertae sedis</taxon>
        <taxon>Botryosphaeriales</taxon>
        <taxon>Botryosphaeriaceae</taxon>
        <taxon>Macrophomina</taxon>
    </lineage>
</organism>
<proteinExistence type="predicted"/>
<dbReference type="Proteomes" id="UP000007129">
    <property type="component" value="Unassembled WGS sequence"/>
</dbReference>
<reference evidence="2 3" key="1">
    <citation type="journal article" date="2012" name="BMC Genomics">
        <title>Tools to kill: Genome of one of the most destructive plant pathogenic fungi Macrophomina phaseolina.</title>
        <authorList>
            <person name="Islam M.S."/>
            <person name="Haque M.S."/>
            <person name="Islam M.M."/>
            <person name="Emdad E.M."/>
            <person name="Halim A."/>
            <person name="Hossen Q.M.M."/>
            <person name="Hossain M.Z."/>
            <person name="Ahmed B."/>
            <person name="Rahim S."/>
            <person name="Rahman M.S."/>
            <person name="Alam M.M."/>
            <person name="Hou S."/>
            <person name="Wan X."/>
            <person name="Saito J.A."/>
            <person name="Alam M."/>
        </authorList>
    </citation>
    <scope>NUCLEOTIDE SEQUENCE [LARGE SCALE GENOMIC DNA]</scope>
    <source>
        <strain evidence="2 3">MS6</strain>
    </source>
</reference>
<dbReference type="VEuPathDB" id="FungiDB:MPH_04361"/>
<feature type="compositionally biased region" description="Basic and acidic residues" evidence="1">
    <location>
        <begin position="12"/>
        <end position="29"/>
    </location>
</feature>
<feature type="region of interest" description="Disordered" evidence="1">
    <location>
        <begin position="1"/>
        <end position="65"/>
    </location>
</feature>
<comment type="caution">
    <text evidence="2">The sequence shown here is derived from an EMBL/GenBank/DDBJ whole genome shotgun (WGS) entry which is preliminary data.</text>
</comment>
<dbReference type="AlphaFoldDB" id="K2SNH8"/>
<dbReference type="HOGENOM" id="CLU_1461579_0_0_1"/>
<dbReference type="EMBL" id="AHHD01000208">
    <property type="protein sequence ID" value="EKG18360.1"/>
    <property type="molecule type" value="Genomic_DNA"/>
</dbReference>
<evidence type="ECO:0000313" key="2">
    <source>
        <dbReference type="EMBL" id="EKG18360.1"/>
    </source>
</evidence>
<dbReference type="InParanoid" id="K2SNH8"/>
<gene>
    <name evidence="2" type="ORF">MPH_04361</name>
</gene>
<evidence type="ECO:0000256" key="1">
    <source>
        <dbReference type="SAM" id="MobiDB-lite"/>
    </source>
</evidence>
<name>K2SNH8_MACPH</name>
<dbReference type="STRING" id="1126212.K2SNH8"/>
<evidence type="ECO:0000313" key="3">
    <source>
        <dbReference type="Proteomes" id="UP000007129"/>
    </source>
</evidence>
<feature type="compositionally biased region" description="Basic residues" evidence="1">
    <location>
        <begin position="1"/>
        <end position="11"/>
    </location>
</feature>
<sequence>MRHLMQRRKARLEHQHAEERADREAEERKHKLKKAKKREPDEDRPLAVGAHGVARQDGTDGKGRDSPYTLRTLEVLLNCTHVGSFLPHYSAPSASYFSWNLLSSLQLLPPAFLFFVGSLELCLWTRIPKSKLQDRLLRTRPPMMIPMRIARPYLQMKKTAICTDIGQKSGEDVGTALAIPFPFFA</sequence>
<protein>
    <submittedName>
        <fullName evidence="2">Uncharacterized protein</fullName>
    </submittedName>
</protein>